<dbReference type="Gene3D" id="2.60.40.10">
    <property type="entry name" value="Immunoglobulins"/>
    <property type="match status" value="2"/>
</dbReference>
<dbReference type="SUPFAM" id="SSF48726">
    <property type="entry name" value="Immunoglobulin"/>
    <property type="match status" value="2"/>
</dbReference>
<dbReference type="Proteomes" id="UP000016665">
    <property type="component" value="Chromosome 17"/>
</dbReference>
<dbReference type="GO" id="GO:0007156">
    <property type="term" value="P:homophilic cell adhesion via plasma membrane adhesion molecules"/>
    <property type="evidence" value="ECO:0007669"/>
    <property type="project" value="TreeGrafter"/>
</dbReference>
<name>A0A803V126_FICAL</name>
<dbReference type="GO" id="GO:0043025">
    <property type="term" value="C:neuronal cell body"/>
    <property type="evidence" value="ECO:0007669"/>
    <property type="project" value="TreeGrafter"/>
</dbReference>
<evidence type="ECO:0000259" key="1">
    <source>
        <dbReference type="PROSITE" id="PS50835"/>
    </source>
</evidence>
<dbReference type="SMART" id="SM00408">
    <property type="entry name" value="IGc2"/>
    <property type="match status" value="2"/>
</dbReference>
<dbReference type="GeneTree" id="ENSGT00940000154614"/>
<dbReference type="AlphaFoldDB" id="A0A803V126"/>
<accession>A0A803V126</accession>
<dbReference type="InterPro" id="IPR013098">
    <property type="entry name" value="Ig_I-set"/>
</dbReference>
<dbReference type="SMART" id="SM00409">
    <property type="entry name" value="IG"/>
    <property type="match status" value="2"/>
</dbReference>
<proteinExistence type="predicted"/>
<dbReference type="CDD" id="cd00096">
    <property type="entry name" value="Ig"/>
    <property type="match status" value="2"/>
</dbReference>
<reference evidence="2" key="3">
    <citation type="submission" date="2025-09" db="UniProtKB">
        <authorList>
            <consortium name="Ensembl"/>
        </authorList>
    </citation>
    <scope>IDENTIFICATION</scope>
</reference>
<dbReference type="InterPro" id="IPR003598">
    <property type="entry name" value="Ig_sub2"/>
</dbReference>
<reference evidence="2 3" key="1">
    <citation type="journal article" date="2012" name="Nature">
        <title>The genomic landscape of species divergence in Ficedula flycatchers.</title>
        <authorList>
            <person name="Ellegren H."/>
            <person name="Smeds L."/>
            <person name="Burri R."/>
            <person name="Olason P.I."/>
            <person name="Backstrom N."/>
            <person name="Kawakami T."/>
            <person name="Kunstner A."/>
            <person name="Makinen H."/>
            <person name="Nadachowska-Brzyska K."/>
            <person name="Qvarnstrom A."/>
            <person name="Uebbing S."/>
            <person name="Wolf J.B."/>
        </authorList>
    </citation>
    <scope>NUCLEOTIDE SEQUENCE [LARGE SCALE GENOMIC DNA]</scope>
</reference>
<keyword evidence="3" id="KW-1185">Reference proteome</keyword>
<organism evidence="2 3">
    <name type="scientific">Ficedula albicollis</name>
    <name type="common">Collared flycatcher</name>
    <name type="synonym">Muscicapa albicollis</name>
    <dbReference type="NCBI Taxonomy" id="59894"/>
    <lineage>
        <taxon>Eukaryota</taxon>
        <taxon>Metazoa</taxon>
        <taxon>Chordata</taxon>
        <taxon>Craniata</taxon>
        <taxon>Vertebrata</taxon>
        <taxon>Euteleostomi</taxon>
        <taxon>Archelosauria</taxon>
        <taxon>Archosauria</taxon>
        <taxon>Dinosauria</taxon>
        <taxon>Saurischia</taxon>
        <taxon>Theropoda</taxon>
        <taxon>Coelurosauria</taxon>
        <taxon>Aves</taxon>
        <taxon>Neognathae</taxon>
        <taxon>Neoaves</taxon>
        <taxon>Telluraves</taxon>
        <taxon>Australaves</taxon>
        <taxon>Passeriformes</taxon>
        <taxon>Muscicapidae</taxon>
        <taxon>Ficedula</taxon>
    </lineage>
</organism>
<dbReference type="InterPro" id="IPR050958">
    <property type="entry name" value="Cell_Adh-Cytoskel_Orgn"/>
</dbReference>
<dbReference type="GO" id="GO:0050808">
    <property type="term" value="P:synapse organization"/>
    <property type="evidence" value="ECO:0007669"/>
    <property type="project" value="TreeGrafter"/>
</dbReference>
<dbReference type="PANTHER" id="PTHR45080">
    <property type="entry name" value="CONTACTIN 5"/>
    <property type="match status" value="1"/>
</dbReference>
<reference evidence="2" key="2">
    <citation type="submission" date="2025-08" db="UniProtKB">
        <authorList>
            <consortium name="Ensembl"/>
        </authorList>
    </citation>
    <scope>IDENTIFICATION</scope>
</reference>
<dbReference type="InterPro" id="IPR007110">
    <property type="entry name" value="Ig-like_dom"/>
</dbReference>
<dbReference type="InterPro" id="IPR003599">
    <property type="entry name" value="Ig_sub"/>
</dbReference>
<feature type="domain" description="Ig-like" evidence="1">
    <location>
        <begin position="87"/>
        <end position="162"/>
    </location>
</feature>
<evidence type="ECO:0000313" key="3">
    <source>
        <dbReference type="Proteomes" id="UP000016665"/>
    </source>
</evidence>
<dbReference type="Pfam" id="PF07679">
    <property type="entry name" value="I-set"/>
    <property type="match status" value="2"/>
</dbReference>
<dbReference type="GO" id="GO:0008046">
    <property type="term" value="F:axon guidance receptor activity"/>
    <property type="evidence" value="ECO:0007669"/>
    <property type="project" value="TreeGrafter"/>
</dbReference>
<dbReference type="GO" id="GO:0030424">
    <property type="term" value="C:axon"/>
    <property type="evidence" value="ECO:0007669"/>
    <property type="project" value="TreeGrafter"/>
</dbReference>
<protein>
    <recommendedName>
        <fullName evidence="1">Ig-like domain-containing protein</fullName>
    </recommendedName>
</protein>
<dbReference type="GO" id="GO:0005886">
    <property type="term" value="C:plasma membrane"/>
    <property type="evidence" value="ECO:0007669"/>
    <property type="project" value="TreeGrafter"/>
</dbReference>
<evidence type="ECO:0000313" key="2">
    <source>
        <dbReference type="Ensembl" id="ENSFALP00000016432.1"/>
    </source>
</evidence>
<dbReference type="InterPro" id="IPR013783">
    <property type="entry name" value="Ig-like_fold"/>
</dbReference>
<dbReference type="PROSITE" id="PS50835">
    <property type="entry name" value="IG_LIKE"/>
    <property type="match status" value="2"/>
</dbReference>
<feature type="domain" description="Ig-like" evidence="1">
    <location>
        <begin position="1"/>
        <end position="71"/>
    </location>
</feature>
<dbReference type="PANTHER" id="PTHR45080:SF34">
    <property type="entry name" value="MYOSIN LIGHT CHAIN KINASE, SMOOTH MUSCLE-LIKE"/>
    <property type="match status" value="1"/>
</dbReference>
<dbReference type="InterPro" id="IPR036179">
    <property type="entry name" value="Ig-like_dom_sf"/>
</dbReference>
<sequence>LGQPTALYCDTSAVPPPQLSWYKDGEPFSPGLGVLMLQGTGQWAVQEEDRGRYTCEAANAAGRDRLHYELEVLAIVAAHNHLLPAAPAIRGGTEELVEEVTAAINGTVRFECEATGHPEPTVSWLWNDLPIEAGPRHHLVAVAPADAGIYSCLVVNEVGEVSKAFHLVVMGACHPSGIWEGQLSPFFGSNEGKSPPALLCALQSHPVLRLHPIPLRYPSLWAPLWSCPAW</sequence>
<dbReference type="Ensembl" id="ENSFALT00000026849.1">
    <property type="protein sequence ID" value="ENSFALP00000016432.1"/>
    <property type="gene ID" value="ENSFALG00000023533.1"/>
</dbReference>